<keyword evidence="1" id="KW-0719">Serine esterase</keyword>
<dbReference type="EMBL" id="JBHUHY010000017">
    <property type="protein sequence ID" value="MFD2188489.1"/>
    <property type="molecule type" value="Genomic_DNA"/>
</dbReference>
<dbReference type="Pfam" id="PF22244">
    <property type="entry name" value="GCE_fung"/>
    <property type="match status" value="1"/>
</dbReference>
<comment type="caution">
    <text evidence="6">The sequence shown here is derived from an EMBL/GenBank/DDBJ whole genome shotgun (WGS) entry which is preliminary data.</text>
</comment>
<organism evidence="6 7">
    <name type="scientific">Aquimarina celericrescens</name>
    <dbReference type="NCBI Taxonomy" id="1964542"/>
    <lineage>
        <taxon>Bacteria</taxon>
        <taxon>Pseudomonadati</taxon>
        <taxon>Bacteroidota</taxon>
        <taxon>Flavobacteriia</taxon>
        <taxon>Flavobacteriales</taxon>
        <taxon>Flavobacteriaceae</taxon>
        <taxon>Aquimarina</taxon>
    </lineage>
</organism>
<name>A0ABW5AZM1_9FLAO</name>
<dbReference type="InterPro" id="IPR054579">
    <property type="entry name" value="GCE-like_dom"/>
</dbReference>
<reference evidence="7" key="1">
    <citation type="journal article" date="2019" name="Int. J. Syst. Evol. Microbiol.">
        <title>The Global Catalogue of Microorganisms (GCM) 10K type strain sequencing project: providing services to taxonomists for standard genome sequencing and annotation.</title>
        <authorList>
            <consortium name="The Broad Institute Genomics Platform"/>
            <consortium name="The Broad Institute Genome Sequencing Center for Infectious Disease"/>
            <person name="Wu L."/>
            <person name="Ma J."/>
        </authorList>
    </citation>
    <scope>NUCLEOTIDE SEQUENCE [LARGE SCALE GENOMIC DNA]</scope>
    <source>
        <strain evidence="7">DT92</strain>
    </source>
</reference>
<dbReference type="InterPro" id="IPR029058">
    <property type="entry name" value="AB_hydrolase_fold"/>
</dbReference>
<proteinExistence type="predicted"/>
<sequence>MNSSSLRTQHNTATESIKGKRSHHWPIEAIIKAGYAVATLHYSDVDPDKNDFSDGIHYLLNKETIDISKNQRWGSIAACAWGLSRIMDYFVLEENVDAKQVIVFGHSRLGKAALWAGALDQRFGMIISNDSGCGGAALFRRKEGETIKDINANFPHWFAAQFKKYNDNEDKLPVDQHMLLSLLAPRPVYIASAENDLWADPKGEYLSVYYASPVYELYGKQGMLSKNLPQVEQPVHQDVGYHIRKGDHNLMTYDWLQFIAFAKKHFN</sequence>
<evidence type="ECO:0000256" key="4">
    <source>
        <dbReference type="SAM" id="MobiDB-lite"/>
    </source>
</evidence>
<accession>A0ABW5AZM1</accession>
<keyword evidence="2" id="KW-0732">Signal</keyword>
<dbReference type="Proteomes" id="UP001597344">
    <property type="component" value="Unassembled WGS sequence"/>
</dbReference>
<evidence type="ECO:0000313" key="7">
    <source>
        <dbReference type="Proteomes" id="UP001597344"/>
    </source>
</evidence>
<evidence type="ECO:0000256" key="2">
    <source>
        <dbReference type="ARBA" id="ARBA00022729"/>
    </source>
</evidence>
<protein>
    <recommendedName>
        <fullName evidence="5">4-O-methyl-glucuronoyl methylesterase-like domain-containing protein</fullName>
    </recommendedName>
</protein>
<feature type="region of interest" description="Disordered" evidence="4">
    <location>
        <begin position="1"/>
        <end position="20"/>
    </location>
</feature>
<dbReference type="SUPFAM" id="SSF53474">
    <property type="entry name" value="alpha/beta-Hydrolases"/>
    <property type="match status" value="1"/>
</dbReference>
<feature type="compositionally biased region" description="Polar residues" evidence="4">
    <location>
        <begin position="1"/>
        <end position="15"/>
    </location>
</feature>
<evidence type="ECO:0000256" key="3">
    <source>
        <dbReference type="ARBA" id="ARBA00022801"/>
    </source>
</evidence>
<feature type="domain" description="4-O-methyl-glucuronoyl methylesterase-like" evidence="5">
    <location>
        <begin position="29"/>
        <end position="219"/>
    </location>
</feature>
<evidence type="ECO:0000313" key="6">
    <source>
        <dbReference type="EMBL" id="MFD2188489.1"/>
    </source>
</evidence>
<evidence type="ECO:0000259" key="5">
    <source>
        <dbReference type="Pfam" id="PF22244"/>
    </source>
</evidence>
<keyword evidence="3" id="KW-0378">Hydrolase</keyword>
<dbReference type="RefSeq" id="WP_378321523.1">
    <property type="nucleotide sequence ID" value="NZ_JBHUHY010000017.1"/>
</dbReference>
<dbReference type="Gene3D" id="3.40.50.1820">
    <property type="entry name" value="alpha/beta hydrolase"/>
    <property type="match status" value="1"/>
</dbReference>
<keyword evidence="7" id="KW-1185">Reference proteome</keyword>
<gene>
    <name evidence="6" type="ORF">ACFSJT_16905</name>
</gene>
<evidence type="ECO:0000256" key="1">
    <source>
        <dbReference type="ARBA" id="ARBA00022487"/>
    </source>
</evidence>